<gene>
    <name evidence="2" type="ORF">ACFP1H_12135</name>
</gene>
<dbReference type="InterPro" id="IPR045155">
    <property type="entry name" value="Beta-lactam_cat"/>
</dbReference>
<evidence type="ECO:0000313" key="3">
    <source>
        <dbReference type="Proteomes" id="UP001596190"/>
    </source>
</evidence>
<dbReference type="SUPFAM" id="SSF56601">
    <property type="entry name" value="beta-lactamase/transpeptidase-like"/>
    <property type="match status" value="1"/>
</dbReference>
<dbReference type="GO" id="GO:0016787">
    <property type="term" value="F:hydrolase activity"/>
    <property type="evidence" value="ECO:0007669"/>
    <property type="project" value="UniProtKB-KW"/>
</dbReference>
<accession>A0ABW1TCP4</accession>
<dbReference type="Proteomes" id="UP001596190">
    <property type="component" value="Unassembled WGS sequence"/>
</dbReference>
<feature type="domain" description="Beta-lactamase class A catalytic" evidence="1">
    <location>
        <begin position="30"/>
        <end position="222"/>
    </location>
</feature>
<comment type="caution">
    <text evidence="2">The sequence shown here is derived from an EMBL/GenBank/DDBJ whole genome shotgun (WGS) entry which is preliminary data.</text>
</comment>
<reference evidence="3" key="1">
    <citation type="journal article" date="2019" name="Int. J. Syst. Evol. Microbiol.">
        <title>The Global Catalogue of Microorganisms (GCM) 10K type strain sequencing project: providing services to taxonomists for standard genome sequencing and annotation.</title>
        <authorList>
            <consortium name="The Broad Institute Genomics Platform"/>
            <consortium name="The Broad Institute Genome Sequencing Center for Infectious Disease"/>
            <person name="Wu L."/>
            <person name="Ma J."/>
        </authorList>
    </citation>
    <scope>NUCLEOTIDE SEQUENCE [LARGE SCALE GENOMIC DNA]</scope>
    <source>
        <strain evidence="3">CCM 8950</strain>
    </source>
</reference>
<dbReference type="InterPro" id="IPR000871">
    <property type="entry name" value="Beta-lactam_class-A"/>
</dbReference>
<dbReference type="EMBL" id="JBHSSA010000119">
    <property type="protein sequence ID" value="MFC6255332.1"/>
    <property type="molecule type" value="Genomic_DNA"/>
</dbReference>
<dbReference type="Pfam" id="PF13354">
    <property type="entry name" value="Beta-lactamase2"/>
    <property type="match status" value="1"/>
</dbReference>
<protein>
    <submittedName>
        <fullName evidence="2">Serine hydrolase</fullName>
    </submittedName>
</protein>
<dbReference type="PANTHER" id="PTHR35333:SF3">
    <property type="entry name" value="BETA-LACTAMASE-TYPE TRANSPEPTIDASE FOLD CONTAINING PROTEIN"/>
    <property type="match status" value="1"/>
</dbReference>
<dbReference type="InterPro" id="IPR012338">
    <property type="entry name" value="Beta-lactam/transpept-like"/>
</dbReference>
<dbReference type="RefSeq" id="WP_137630534.1">
    <property type="nucleotide sequence ID" value="NZ_BJDO01000009.1"/>
</dbReference>
<evidence type="ECO:0000259" key="1">
    <source>
        <dbReference type="Pfam" id="PF13354"/>
    </source>
</evidence>
<name>A0ABW1TCP4_9LACO</name>
<keyword evidence="2" id="KW-0378">Hydrolase</keyword>
<evidence type="ECO:0000313" key="2">
    <source>
        <dbReference type="EMBL" id="MFC6255332.1"/>
    </source>
</evidence>
<dbReference type="Gene3D" id="3.40.710.10">
    <property type="entry name" value="DD-peptidase/beta-lactamase superfamily"/>
    <property type="match status" value="1"/>
</dbReference>
<sequence length="246" mass="27624">MSLKAEVDLLIAAYKEPVSIYMYHANKLVYSHLAHEQLPAASVIKLAILATQLTRHEDLEQVIDVSNTPQVGGAGVLHLLDQSKWTIQDLLKLMITVSDNYAANVMIDHLSMAAINQWLAQNSYQETQLQRRLMDTEAVKAGRENVISAADALRLFRYLLKTFPQTQNWFLNQQFRGKLPLTMDETTADVQIYNKTGEGPFVDHDVARFTKNGQSMDVAVLTNGFTDRLAVISMMAAIGQLIYRAL</sequence>
<keyword evidence="3" id="KW-1185">Reference proteome</keyword>
<proteinExistence type="predicted"/>
<organism evidence="2 3">
    <name type="scientific">Secundilactobacillus hailunensis</name>
    <dbReference type="NCBI Taxonomy" id="2559923"/>
    <lineage>
        <taxon>Bacteria</taxon>
        <taxon>Bacillati</taxon>
        <taxon>Bacillota</taxon>
        <taxon>Bacilli</taxon>
        <taxon>Lactobacillales</taxon>
        <taxon>Lactobacillaceae</taxon>
        <taxon>Secundilactobacillus</taxon>
    </lineage>
</organism>
<dbReference type="PANTHER" id="PTHR35333">
    <property type="entry name" value="BETA-LACTAMASE"/>
    <property type="match status" value="1"/>
</dbReference>